<evidence type="ECO:0000313" key="2">
    <source>
        <dbReference type="Proteomes" id="UP001274896"/>
    </source>
</evidence>
<organism evidence="1 2">
    <name type="scientific">Hemibagrus guttatus</name>
    <dbReference type="NCBI Taxonomy" id="175788"/>
    <lineage>
        <taxon>Eukaryota</taxon>
        <taxon>Metazoa</taxon>
        <taxon>Chordata</taxon>
        <taxon>Craniata</taxon>
        <taxon>Vertebrata</taxon>
        <taxon>Euteleostomi</taxon>
        <taxon>Actinopterygii</taxon>
        <taxon>Neopterygii</taxon>
        <taxon>Teleostei</taxon>
        <taxon>Ostariophysi</taxon>
        <taxon>Siluriformes</taxon>
        <taxon>Bagridae</taxon>
        <taxon>Hemibagrus</taxon>
    </lineage>
</organism>
<accession>A0AAE0QAI9</accession>
<protein>
    <recommendedName>
        <fullName evidence="3">Reverse transcriptase domain-containing protein</fullName>
    </recommendedName>
</protein>
<reference evidence="1" key="1">
    <citation type="submission" date="2023-06" db="EMBL/GenBank/DDBJ databases">
        <title>Male Hemibagrus guttatus genome.</title>
        <authorList>
            <person name="Bian C."/>
        </authorList>
    </citation>
    <scope>NUCLEOTIDE SEQUENCE</scope>
    <source>
        <strain evidence="1">Male_cb2023</strain>
        <tissue evidence="1">Muscle</tissue>
    </source>
</reference>
<proteinExistence type="predicted"/>
<dbReference type="Gene3D" id="3.30.70.270">
    <property type="match status" value="1"/>
</dbReference>
<dbReference type="Proteomes" id="UP001274896">
    <property type="component" value="Unassembled WGS sequence"/>
</dbReference>
<dbReference type="PANTHER" id="PTHR15503:SF22">
    <property type="entry name" value="TRANSPOSON TY3-I GAG POLYPROTEIN"/>
    <property type="match status" value="1"/>
</dbReference>
<comment type="caution">
    <text evidence="1">The sequence shown here is derived from an EMBL/GenBank/DDBJ whole genome shotgun (WGS) entry which is preliminary data.</text>
</comment>
<dbReference type="EMBL" id="JAUCMX010000019">
    <property type="protein sequence ID" value="KAK3516971.1"/>
    <property type="molecule type" value="Genomic_DNA"/>
</dbReference>
<name>A0AAE0QAI9_9TELE</name>
<dbReference type="InterPro" id="IPR043502">
    <property type="entry name" value="DNA/RNA_pol_sf"/>
</dbReference>
<evidence type="ECO:0000313" key="1">
    <source>
        <dbReference type="EMBL" id="KAK3516971.1"/>
    </source>
</evidence>
<dbReference type="InterPro" id="IPR032567">
    <property type="entry name" value="RTL1-rel"/>
</dbReference>
<keyword evidence="2" id="KW-1185">Reference proteome</keyword>
<dbReference type="AlphaFoldDB" id="A0AAE0QAI9"/>
<evidence type="ECO:0008006" key="3">
    <source>
        <dbReference type="Google" id="ProtNLM"/>
    </source>
</evidence>
<sequence>MDTKMLDISGLPMFYRGLFKTWNVFKKQNKGYRTVHWLLEEPLVDSRRLDISGVTIPALSRTFISSGIVTLRELVNIAGSDLSRAEDLAACMGLRSWRVVNQLLHRWRSALTVRDPESFPGQPRDIVSPTCPGFSTGSLPGEACPEHLPRETSRRHLKQMPEPPQLSPFDVEEQRLYSELLPGDRAPYPIAKGAPRHPTEEAHFGRLYPGSYPFGHDPELMTIVAASMPELMQLWSTCIYEEERHVDSSVNRVSCREMSRSRTARVKLFQVEKLVLFVISTPYNHIILGFPWLQTFPASPHHWKAWSPCTPIKSMEYHDLQEVFSKEKVTQLPPHQPCDCAIELLPNTMPPKSKIYPLLVPTTKAIESYIEEALAVGFIQPFISPAAAGFFYVEKKDGGLRPCIDYRRLNSITVCYPYLLPRVSSALEQLQETQFFTKLDLHGAFNLVQKPDPEHLREEIFLDRNLPRSAIQEGDKVQT</sequence>
<dbReference type="Gene3D" id="3.10.10.10">
    <property type="entry name" value="HIV Type 1 Reverse Transcriptase, subunit A, domain 1"/>
    <property type="match status" value="1"/>
</dbReference>
<dbReference type="InterPro" id="IPR043128">
    <property type="entry name" value="Rev_trsase/Diguanyl_cyclase"/>
</dbReference>
<dbReference type="SUPFAM" id="SSF56672">
    <property type="entry name" value="DNA/RNA polymerases"/>
    <property type="match status" value="1"/>
</dbReference>
<gene>
    <name evidence="1" type="ORF">QTP70_029109</name>
</gene>
<dbReference type="PANTHER" id="PTHR15503">
    <property type="entry name" value="LDOC1 RELATED"/>
    <property type="match status" value="1"/>
</dbReference>